<accession>A0A6P2U4M6</accession>
<feature type="transmembrane region" description="Helical" evidence="1">
    <location>
        <begin position="64"/>
        <end position="86"/>
    </location>
</feature>
<evidence type="ECO:0000256" key="1">
    <source>
        <dbReference type="SAM" id="Phobius"/>
    </source>
</evidence>
<dbReference type="InterPro" id="IPR021347">
    <property type="entry name" value="DUF2964"/>
</dbReference>
<keyword evidence="1" id="KW-0472">Membrane</keyword>
<evidence type="ECO:0008006" key="4">
    <source>
        <dbReference type="Google" id="ProtNLM"/>
    </source>
</evidence>
<keyword evidence="1" id="KW-1133">Transmembrane helix</keyword>
<gene>
    <name evidence="2" type="ORF">BLA18112_01232</name>
</gene>
<proteinExistence type="predicted"/>
<organism evidence="2 3">
    <name type="scientific">Burkholderia lata (strain ATCC 17760 / DSM 23089 / LMG 22485 / NCIMB 9086 / R18194 / 383)</name>
    <dbReference type="NCBI Taxonomy" id="482957"/>
    <lineage>
        <taxon>Bacteria</taxon>
        <taxon>Pseudomonadati</taxon>
        <taxon>Pseudomonadota</taxon>
        <taxon>Betaproteobacteria</taxon>
        <taxon>Burkholderiales</taxon>
        <taxon>Burkholderiaceae</taxon>
        <taxon>Burkholderia</taxon>
        <taxon>Burkholderia cepacia complex</taxon>
    </lineage>
</organism>
<feature type="transmembrane region" description="Helical" evidence="1">
    <location>
        <begin position="36"/>
        <end position="58"/>
    </location>
</feature>
<evidence type="ECO:0000313" key="2">
    <source>
        <dbReference type="EMBL" id="VWC62720.1"/>
    </source>
</evidence>
<protein>
    <recommendedName>
        <fullName evidence="4">DUF2964 domain-containing protein</fullName>
    </recommendedName>
</protein>
<reference evidence="2 3" key="1">
    <citation type="submission" date="2019-09" db="EMBL/GenBank/DDBJ databases">
        <authorList>
            <person name="Depoorter E."/>
        </authorList>
    </citation>
    <scope>NUCLEOTIDE SEQUENCE [LARGE SCALE GENOMIC DNA]</scope>
    <source>
        <strain evidence="2">R-18112</strain>
    </source>
</reference>
<dbReference type="Proteomes" id="UP000494274">
    <property type="component" value="Unassembled WGS sequence"/>
</dbReference>
<sequence>MMEMEHARAVFRIATCMRRDMHPFGRGIMVRTELRVVLAAIATFIMLGGIAVAIHGLLFDLTDAVRYGAAAIAVGATTAAIALNVWPTDPH</sequence>
<dbReference type="EMBL" id="CABVQI010000003">
    <property type="protein sequence ID" value="VWC62720.1"/>
    <property type="molecule type" value="Genomic_DNA"/>
</dbReference>
<dbReference type="RefSeq" id="WP_368040764.1">
    <property type="nucleotide sequence ID" value="NZ_CABVPW010000001.1"/>
</dbReference>
<name>A0A6P2U4M6_BURL3</name>
<dbReference type="Pfam" id="PF11177">
    <property type="entry name" value="DUF2964"/>
    <property type="match status" value="1"/>
</dbReference>
<keyword evidence="1" id="KW-0812">Transmembrane</keyword>
<evidence type="ECO:0000313" key="3">
    <source>
        <dbReference type="Proteomes" id="UP000494274"/>
    </source>
</evidence>
<dbReference type="AlphaFoldDB" id="A0A6P2U4M6"/>